<dbReference type="InterPro" id="IPR000731">
    <property type="entry name" value="SSD"/>
</dbReference>
<feature type="region of interest" description="Disordered" evidence="7">
    <location>
        <begin position="1384"/>
        <end position="1413"/>
    </location>
</feature>
<dbReference type="GO" id="GO:0097108">
    <property type="term" value="F:hedgehog family protein binding"/>
    <property type="evidence" value="ECO:0007669"/>
    <property type="project" value="TreeGrafter"/>
</dbReference>
<evidence type="ECO:0000256" key="7">
    <source>
        <dbReference type="SAM" id="MobiDB-lite"/>
    </source>
</evidence>
<evidence type="ECO:0000259" key="9">
    <source>
        <dbReference type="PROSITE" id="PS50156"/>
    </source>
</evidence>
<accession>A0A238BZD0</accession>
<reference evidence="10 11" key="1">
    <citation type="submission" date="2015-12" db="EMBL/GenBank/DDBJ databases">
        <title>Draft genome of the nematode, Onchocerca flexuosa.</title>
        <authorList>
            <person name="Mitreva M."/>
        </authorList>
    </citation>
    <scope>NUCLEOTIDE SEQUENCE [LARGE SCALE GENOMIC DNA]</scope>
    <source>
        <strain evidence="10">Red Deer</strain>
    </source>
</reference>
<feature type="region of interest" description="Disordered" evidence="7">
    <location>
        <begin position="1460"/>
        <end position="1495"/>
    </location>
</feature>
<evidence type="ECO:0000256" key="5">
    <source>
        <dbReference type="ARBA" id="ARBA00023136"/>
    </source>
</evidence>
<evidence type="ECO:0000256" key="3">
    <source>
        <dbReference type="ARBA" id="ARBA00022692"/>
    </source>
</evidence>
<feature type="transmembrane region" description="Helical" evidence="8">
    <location>
        <begin position="1297"/>
        <end position="1324"/>
    </location>
</feature>
<evidence type="ECO:0000256" key="4">
    <source>
        <dbReference type="ARBA" id="ARBA00022989"/>
    </source>
</evidence>
<feature type="transmembrane region" description="Helical" evidence="8">
    <location>
        <begin position="93"/>
        <end position="115"/>
    </location>
</feature>
<evidence type="ECO:0000256" key="8">
    <source>
        <dbReference type="SAM" id="Phobius"/>
    </source>
</evidence>
<dbReference type="EMBL" id="KZ269989">
    <property type="protein sequence ID" value="OZC10070.1"/>
    <property type="molecule type" value="Genomic_DNA"/>
</dbReference>
<feature type="transmembrane region" description="Helical" evidence="8">
    <location>
        <begin position="1175"/>
        <end position="1197"/>
    </location>
</feature>
<dbReference type="PANTHER" id="PTHR46022:SF6">
    <property type="entry name" value="PROTEIN PATCHED HOMOLOG 3"/>
    <property type="match status" value="1"/>
</dbReference>
<feature type="transmembrane region" description="Helical" evidence="8">
    <location>
        <begin position="1231"/>
        <end position="1254"/>
    </location>
</feature>
<dbReference type="Gene3D" id="1.20.1640.10">
    <property type="entry name" value="Multidrug efflux transporter AcrB transmembrane domain"/>
    <property type="match status" value="2"/>
</dbReference>
<dbReference type="SUPFAM" id="SSF82866">
    <property type="entry name" value="Multidrug efflux transporter AcrB transmembrane domain"/>
    <property type="match status" value="2"/>
</dbReference>
<dbReference type="GO" id="GO:0018996">
    <property type="term" value="P:molting cycle, collagen and cuticulin-based cuticle"/>
    <property type="evidence" value="ECO:0007669"/>
    <property type="project" value="UniProtKB-ARBA"/>
</dbReference>
<dbReference type="Proteomes" id="UP000242913">
    <property type="component" value="Unassembled WGS sequence"/>
</dbReference>
<evidence type="ECO:0000256" key="2">
    <source>
        <dbReference type="ARBA" id="ARBA00005585"/>
    </source>
</evidence>
<dbReference type="InterPro" id="IPR053958">
    <property type="entry name" value="HMGCR/SNAP/NPC1-like_SSD"/>
</dbReference>
<feature type="transmembrane region" description="Helical" evidence="8">
    <location>
        <begin position="1204"/>
        <end position="1225"/>
    </location>
</feature>
<keyword evidence="11" id="KW-1185">Reference proteome</keyword>
<evidence type="ECO:0000313" key="11">
    <source>
        <dbReference type="Proteomes" id="UP000242913"/>
    </source>
</evidence>
<feature type="region of interest" description="Disordered" evidence="7">
    <location>
        <begin position="457"/>
        <end position="485"/>
    </location>
</feature>
<dbReference type="PANTHER" id="PTHR46022">
    <property type="entry name" value="PROTEIN PATCHED"/>
    <property type="match status" value="1"/>
</dbReference>
<dbReference type="Pfam" id="PF12349">
    <property type="entry name" value="Sterol-sensing"/>
    <property type="match status" value="1"/>
</dbReference>
<keyword evidence="5 8" id="KW-0472">Membrane</keyword>
<dbReference type="GO" id="GO:0045879">
    <property type="term" value="P:negative regulation of smoothened signaling pathway"/>
    <property type="evidence" value="ECO:0007669"/>
    <property type="project" value="TreeGrafter"/>
</dbReference>
<feature type="compositionally biased region" description="Low complexity" evidence="7">
    <location>
        <begin position="473"/>
        <end position="482"/>
    </location>
</feature>
<feature type="domain" description="SSD" evidence="9">
    <location>
        <begin position="649"/>
        <end position="810"/>
    </location>
</feature>
<feature type="transmembrane region" description="Helical" evidence="8">
    <location>
        <begin position="787"/>
        <end position="810"/>
    </location>
</feature>
<protein>
    <recommendedName>
        <fullName evidence="9">SSD domain-containing protein</fullName>
    </recommendedName>
</protein>
<feature type="transmembrane region" description="Helical" evidence="8">
    <location>
        <begin position="650"/>
        <end position="668"/>
    </location>
</feature>
<evidence type="ECO:0000313" key="10">
    <source>
        <dbReference type="EMBL" id="OZC10070.1"/>
    </source>
</evidence>
<keyword evidence="6" id="KW-0325">Glycoprotein</keyword>
<dbReference type="OrthoDB" id="5873834at2759"/>
<comment type="similarity">
    <text evidence="2">Belongs to the patched family.</text>
</comment>
<dbReference type="GO" id="GO:0008158">
    <property type="term" value="F:hedgehog receptor activity"/>
    <property type="evidence" value="ECO:0007669"/>
    <property type="project" value="TreeGrafter"/>
</dbReference>
<feature type="transmembrane region" description="Helical" evidence="8">
    <location>
        <begin position="1266"/>
        <end position="1291"/>
    </location>
</feature>
<dbReference type="FunFam" id="1.20.1640.10:FF:000031">
    <property type="entry name" value="PaTChed family"/>
    <property type="match status" value="1"/>
</dbReference>
<comment type="subcellular location">
    <subcellularLocation>
        <location evidence="1">Membrane</location>
        <topology evidence="1">Multi-pass membrane protein</topology>
    </subcellularLocation>
</comment>
<organism evidence="10 11">
    <name type="scientific">Onchocerca flexuosa</name>
    <dbReference type="NCBI Taxonomy" id="387005"/>
    <lineage>
        <taxon>Eukaryota</taxon>
        <taxon>Metazoa</taxon>
        <taxon>Ecdysozoa</taxon>
        <taxon>Nematoda</taxon>
        <taxon>Chromadorea</taxon>
        <taxon>Rhabditida</taxon>
        <taxon>Spirurina</taxon>
        <taxon>Spiruromorpha</taxon>
        <taxon>Filarioidea</taxon>
        <taxon>Onchocercidae</taxon>
        <taxon>Onchocerca</taxon>
    </lineage>
</organism>
<feature type="transmembrane region" description="Helical" evidence="8">
    <location>
        <begin position="674"/>
        <end position="697"/>
    </location>
</feature>
<name>A0A238BZD0_9BILA</name>
<feature type="compositionally biased region" description="Polar residues" evidence="7">
    <location>
        <begin position="1384"/>
        <end position="1401"/>
    </location>
</feature>
<feature type="compositionally biased region" description="Polar residues" evidence="7">
    <location>
        <begin position="1480"/>
        <end position="1495"/>
    </location>
</feature>
<proteinExistence type="inferred from homology"/>
<keyword evidence="4 8" id="KW-1133">Transmembrane helix</keyword>
<evidence type="ECO:0000256" key="6">
    <source>
        <dbReference type="ARBA" id="ARBA00023180"/>
    </source>
</evidence>
<dbReference type="PROSITE" id="PS50156">
    <property type="entry name" value="SSD"/>
    <property type="match status" value="1"/>
</dbReference>
<sequence length="1495" mass="169190">MKIHTERCSESQKLTFRTYKILDKWLVGKKSSDASLYSEKWKQEFSSRPTWCDADMALQQMNQGIATGNRLALYARSFFQSLLFSLGSFVQNWAWPVVIVGLSLYLICAFGLQYVHIETDLMKLWVSRGGRLDEELNFLRNLQQNNHYSASRQKRLSDFENSNIHEPVVSIKSANDIDETNNEMGLDDAFDSRFQVLIQTSATKGSNALNKESLLKHVEIMQEIADFQVEMYGEKNFFNVLAMSFLTKFCDLRNWTLSDICFKPPAPQLALGPFAEVLIKLLNRLIPCIWITPIDCFWEGSKPLGPSPPLSLGPDVQAFINNLPKDGISWKNLDPTAVLKEVATLFDIGSLFNIFERTGIGSAYLDRWCIDPLDPECPLTSPNAFDHCGALKKFQTWNMAKPESEQIKLEAEEIRKPDDPTFQLLDNIFESSEQNVRRKRDMSTTIKPRIENHTEYDSSDYYAYEDNNDDDYNTNNDTKNNEQLNEKEQCSRYIKSFSKWLNENKHQWSEFLTPKEMPKYPDYGKIMTGGCQGFARKTMTWPEDLIIGGVKRKDHKLISAEAFQSIFLVASVNDVFARYKAGKRQHHSKPNLNIDTWNPYYASQIVSAWQRNFTQHIYEHRWNTETNRQIHPLSSLSLEDMLKEFSQFKFLVIFMGYFLMFIYAGWTQLNWDGWWFAVNSSVGLSILGVFLVTYASISGLGISSYMGIHFNAATTQIVPFLTLGLGVDDMFLLLHNYGTVSCTAKNSEIGILMKETGMSIVITSINNIIAFMVGTLLPIPALRSFCLQTAILLTFNLVAIMVIYPAMIAIDLRRRCAGRRDLGFCCIESSADSKKLRAQCLELNTEKQVVGNISRADHIYPGPPPSLVPRCNDDEEKKWYTLRGFLQYYYIPFLTMPLTKLMVIVVFTMMLLISCLGLYQSTLGLELSDVLPEGTPPSAFLRAREKYFSFYPMFAVLKGNQINFPEQQEQIEQYRLDIAKSSYVIKVNGRPSEEYWMSLMRLWLVSIQKSLDVAIRKGDINAVTGEIKADVKLSDDVKIARYLVCSYGNNYNCTGRISTIKLVNDAGIINGDGFYNYLTAWYNIDNMMYYVSQASLYPLPPSWKFVEREEVVPPASPPLYSQMPFYLTDLIDTPAIVKMIREIRGICDRYTEMGLPNFPSGIAFIFWEQYLNLRWNLLLAIGVITSAVFIVISILVFNPWAAIMVTIVVISMTIELAGFMGATGVKLNPVSAVTLITAVGIGVEFTVHVVLVYLTSLGTKNERMAACLNHMFIPVIHGGLSTLLGIIMLAFSEFEFIVKYFFVVLSALILIGLFNGLMLLPVLLSLIGPPCEIRLFDEKAHLPVPAPFSKQQKRGLSDTRTDDHVKRRVSGAFVEMQVNGCTETNAENNDAHHNSSSSVTKESPHDNRSYWNSSSLGSKKSIGMINIPVSTILIDQGPEINVKTTSAKIPISTIGRQHSTAPLLSSDDTSNSSSVKRNSDGNSKLSKFSSNALRF</sequence>
<dbReference type="GO" id="GO:0005119">
    <property type="term" value="F:smoothened binding"/>
    <property type="evidence" value="ECO:0007669"/>
    <property type="project" value="TreeGrafter"/>
</dbReference>
<dbReference type="GO" id="GO:0005886">
    <property type="term" value="C:plasma membrane"/>
    <property type="evidence" value="ECO:0007669"/>
    <property type="project" value="TreeGrafter"/>
</dbReference>
<feature type="transmembrane region" description="Helical" evidence="8">
    <location>
        <begin position="760"/>
        <end position="781"/>
    </location>
</feature>
<evidence type="ECO:0000256" key="1">
    <source>
        <dbReference type="ARBA" id="ARBA00004141"/>
    </source>
</evidence>
<feature type="compositionally biased region" description="Low complexity" evidence="7">
    <location>
        <begin position="1465"/>
        <end position="1474"/>
    </location>
</feature>
<gene>
    <name evidence="10" type="ORF">X798_02919</name>
</gene>
<keyword evidence="3 8" id="KW-0812">Transmembrane</keyword>